<proteinExistence type="predicted"/>
<evidence type="ECO:0000313" key="4">
    <source>
        <dbReference type="Proteomes" id="UP001164743"/>
    </source>
</evidence>
<gene>
    <name evidence="3" type="ORF">PtA15_3A437</name>
</gene>
<dbReference type="InterPro" id="IPR000237">
    <property type="entry name" value="GRIP_dom"/>
</dbReference>
<feature type="region of interest" description="Disordered" evidence="1">
    <location>
        <begin position="201"/>
        <end position="242"/>
    </location>
</feature>
<evidence type="ECO:0000313" key="3">
    <source>
        <dbReference type="EMBL" id="WAQ83070.1"/>
    </source>
</evidence>
<feature type="region of interest" description="Disordered" evidence="1">
    <location>
        <begin position="52"/>
        <end position="76"/>
    </location>
</feature>
<evidence type="ECO:0000259" key="2">
    <source>
        <dbReference type="Pfam" id="PF01465"/>
    </source>
</evidence>
<dbReference type="RefSeq" id="XP_053018625.1">
    <property type="nucleotide sequence ID" value="XM_053167405.1"/>
</dbReference>
<accession>A0ABY7CE75</accession>
<dbReference type="GeneID" id="77808300"/>
<keyword evidence="4" id="KW-1185">Reference proteome</keyword>
<dbReference type="Pfam" id="PF01465">
    <property type="entry name" value="GRIP"/>
    <property type="match status" value="1"/>
</dbReference>
<dbReference type="Proteomes" id="UP001164743">
    <property type="component" value="Chromosome 3A"/>
</dbReference>
<name>A0ABY7CE75_9BASI</name>
<dbReference type="EMBL" id="CP110423">
    <property type="protein sequence ID" value="WAQ83070.1"/>
    <property type="molecule type" value="Genomic_DNA"/>
</dbReference>
<organism evidence="3 4">
    <name type="scientific">Puccinia triticina</name>
    <dbReference type="NCBI Taxonomy" id="208348"/>
    <lineage>
        <taxon>Eukaryota</taxon>
        <taxon>Fungi</taxon>
        <taxon>Dikarya</taxon>
        <taxon>Basidiomycota</taxon>
        <taxon>Pucciniomycotina</taxon>
        <taxon>Pucciniomycetes</taxon>
        <taxon>Pucciniales</taxon>
        <taxon>Pucciniaceae</taxon>
        <taxon>Puccinia</taxon>
    </lineage>
</organism>
<reference evidence="3" key="1">
    <citation type="submission" date="2022-10" db="EMBL/GenBank/DDBJ databases">
        <title>Puccinia triticina Genome sequencing and assembly.</title>
        <authorList>
            <person name="Li C."/>
        </authorList>
    </citation>
    <scope>NUCLEOTIDE SEQUENCE</scope>
    <source>
        <strain evidence="3">Pt15</strain>
    </source>
</reference>
<evidence type="ECO:0000256" key="1">
    <source>
        <dbReference type="SAM" id="MobiDB-lite"/>
    </source>
</evidence>
<sequence length="287" mass="31925">MAGNIPPSSSAHNPAENNQHIEAEPSTLGAIIQALLPILHIWPEYLAGTLPDPQRTRAESGYPPDRPHQPTAQLPSRSACTLSALQQRANVVDDCPISERHDHLDRLKLEKERIDVEKKLSESSKERPEQIEHLRNQARLTSIEYHDSLKRNQEILQSDAQIDPLKTQLKAALLARDSQTDSIASLKQPLNVRKEGVGYFANFSPKPPTDSSQLPATPTTTRNPALGFDAAQPDLSTHHLDNPALDDEAQLNFEYLRNTLLQFLEHKETRGHPLPLSPQMPSFGKGS</sequence>
<protein>
    <recommendedName>
        <fullName evidence="2">GRIP domain-containing protein</fullName>
    </recommendedName>
</protein>
<feature type="domain" description="GRIP" evidence="2">
    <location>
        <begin position="251"/>
        <end position="272"/>
    </location>
</feature>
<feature type="compositionally biased region" description="Polar residues" evidence="1">
    <location>
        <begin position="209"/>
        <end position="223"/>
    </location>
</feature>